<evidence type="ECO:0008006" key="4">
    <source>
        <dbReference type="Google" id="ProtNLM"/>
    </source>
</evidence>
<keyword evidence="1" id="KW-0732">Signal</keyword>
<sequence length="429" mass="48025">MANRQGAGMPRNTALLIASLLAYAGAVPTTVAQTEITGGIDTRFTDNARKASGGETSDVETRTYIRADYQSDPGLCNADLSGTLGYSHWLDSTFDNETYADIDFNGNCELANQFYWDLSNNLRDVNQDSRQSDTPENRTRKNVFSTGPRYLWRLNDLNWINLSARYENTEFSEPEETDSERYVGTVAWDHLFSQTLTGGLSASYSRTEFDTGAEVDVQTARVTLSKTWATTQLSGAIGVSEIETRFGTTSQSSDGLVGEIDLTRNVTPSLDWYLRGSRELTDRTSNLDIRFGEFEFNLQDSISVETTTVATGINQRFSDRSSLNLDVYANQADYLESVEREEKAGLNVRYSRGLSERTTGYLATGLDYVRYESDATDDQQMGLELGAEYQASRDLSLLGRVGHQRKTSDVASREYDENWILVGLEYRIR</sequence>
<organism evidence="2 3">
    <name type="scientific">Marinobacter excellens HL-55</name>
    <dbReference type="NCBI Taxonomy" id="1305731"/>
    <lineage>
        <taxon>Bacteria</taxon>
        <taxon>Pseudomonadati</taxon>
        <taxon>Pseudomonadota</taxon>
        <taxon>Gammaproteobacteria</taxon>
        <taxon>Pseudomonadales</taxon>
        <taxon>Marinobacteraceae</taxon>
        <taxon>Marinobacter</taxon>
    </lineage>
</organism>
<comment type="caution">
    <text evidence="2">The sequence shown here is derived from an EMBL/GenBank/DDBJ whole genome shotgun (WGS) entry which is preliminary data.</text>
</comment>
<reference evidence="2 3" key="1">
    <citation type="submission" date="2015-09" db="EMBL/GenBank/DDBJ databases">
        <title>Identification and resolution of microdiversity through metagenomic sequencing of parallel consortia.</title>
        <authorList>
            <person name="Nelson W.C."/>
            <person name="Romine M.F."/>
            <person name="Lindemann S.R."/>
        </authorList>
    </citation>
    <scope>NUCLEOTIDE SEQUENCE [LARGE SCALE GENOMIC DNA]</scope>
    <source>
        <strain evidence="2">HL-55</strain>
    </source>
</reference>
<protein>
    <recommendedName>
        <fullName evidence="4">Beta-barrel porin 2</fullName>
    </recommendedName>
</protein>
<evidence type="ECO:0000256" key="1">
    <source>
        <dbReference type="SAM" id="SignalP"/>
    </source>
</evidence>
<dbReference type="PATRIC" id="fig|1305731.5.peg.3268"/>
<dbReference type="Proteomes" id="UP000050416">
    <property type="component" value="Unassembled WGS sequence"/>
</dbReference>
<feature type="chain" id="PRO_5006149123" description="Beta-barrel porin 2" evidence="1">
    <location>
        <begin position="25"/>
        <end position="429"/>
    </location>
</feature>
<name>A0A0P8D3Q8_9GAMM</name>
<dbReference type="AlphaFoldDB" id="A0A0P8D3Q8"/>
<dbReference type="SUPFAM" id="SSF56935">
    <property type="entry name" value="Porins"/>
    <property type="match status" value="1"/>
</dbReference>
<evidence type="ECO:0000313" key="2">
    <source>
        <dbReference type="EMBL" id="KPQ30427.1"/>
    </source>
</evidence>
<dbReference type="InterPro" id="IPR018759">
    <property type="entry name" value="BBP2_2"/>
</dbReference>
<gene>
    <name evidence="2" type="ORF">HLUCCX14_02400</name>
</gene>
<proteinExistence type="predicted"/>
<accession>A0A0P8D3Q8</accession>
<evidence type="ECO:0000313" key="3">
    <source>
        <dbReference type="Proteomes" id="UP000050416"/>
    </source>
</evidence>
<feature type="signal peptide" evidence="1">
    <location>
        <begin position="1"/>
        <end position="24"/>
    </location>
</feature>
<dbReference type="Pfam" id="PF10082">
    <property type="entry name" value="BBP2_2"/>
    <property type="match status" value="1"/>
</dbReference>
<dbReference type="EMBL" id="LJZQ01000002">
    <property type="protein sequence ID" value="KPQ30427.1"/>
    <property type="molecule type" value="Genomic_DNA"/>
</dbReference>
<dbReference type="OrthoDB" id="6353767at2"/>
<dbReference type="STRING" id="1305731.GCA_000934705_01392"/>